<comment type="subcellular location">
    <subcellularLocation>
        <location evidence="1">Nucleus</location>
    </subcellularLocation>
</comment>
<feature type="region of interest" description="Disordered" evidence="4">
    <location>
        <begin position="1"/>
        <end position="55"/>
    </location>
</feature>
<evidence type="ECO:0000256" key="2">
    <source>
        <dbReference type="ARBA" id="ARBA00022694"/>
    </source>
</evidence>
<dbReference type="GO" id="GO:0001682">
    <property type="term" value="P:tRNA 5'-leader removal"/>
    <property type="evidence" value="ECO:0007669"/>
    <property type="project" value="InterPro"/>
</dbReference>
<dbReference type="InterPro" id="IPR039182">
    <property type="entry name" value="Pop1"/>
</dbReference>
<evidence type="ECO:0000259" key="5">
    <source>
        <dbReference type="Pfam" id="PF06978"/>
    </source>
</evidence>
<evidence type="ECO:0000313" key="9">
    <source>
        <dbReference type="Proteomes" id="UP000807306"/>
    </source>
</evidence>
<evidence type="ECO:0000256" key="1">
    <source>
        <dbReference type="ARBA" id="ARBA00004123"/>
    </source>
</evidence>
<evidence type="ECO:0000256" key="4">
    <source>
        <dbReference type="SAM" id="MobiDB-lite"/>
    </source>
</evidence>
<evidence type="ECO:0000313" key="8">
    <source>
        <dbReference type="EMBL" id="KAF9527535.1"/>
    </source>
</evidence>
<evidence type="ECO:0000256" key="3">
    <source>
        <dbReference type="ARBA" id="ARBA00023242"/>
    </source>
</evidence>
<name>A0A9P6EEG4_9AGAR</name>
<dbReference type="Pfam" id="PF06978">
    <property type="entry name" value="POP1_N"/>
    <property type="match status" value="2"/>
</dbReference>
<dbReference type="PANTHER" id="PTHR22731">
    <property type="entry name" value="RIBONUCLEASES P/MRP PROTEIN SUBUNIT POP1"/>
    <property type="match status" value="1"/>
</dbReference>
<dbReference type="AlphaFoldDB" id="A0A9P6EEG4"/>
<dbReference type="EMBL" id="MU157860">
    <property type="protein sequence ID" value="KAF9527535.1"/>
    <property type="molecule type" value="Genomic_DNA"/>
</dbReference>
<dbReference type="Pfam" id="PF22770">
    <property type="entry name" value="POP1_C"/>
    <property type="match status" value="1"/>
</dbReference>
<reference evidence="8" key="1">
    <citation type="submission" date="2020-11" db="EMBL/GenBank/DDBJ databases">
        <authorList>
            <consortium name="DOE Joint Genome Institute"/>
            <person name="Ahrendt S."/>
            <person name="Riley R."/>
            <person name="Andreopoulos W."/>
            <person name="Labutti K."/>
            <person name="Pangilinan J."/>
            <person name="Ruiz-Duenas F.J."/>
            <person name="Barrasa J.M."/>
            <person name="Sanchez-Garcia M."/>
            <person name="Camarero S."/>
            <person name="Miyauchi S."/>
            <person name="Serrano A."/>
            <person name="Linde D."/>
            <person name="Babiker R."/>
            <person name="Drula E."/>
            <person name="Ayuso-Fernandez I."/>
            <person name="Pacheco R."/>
            <person name="Padilla G."/>
            <person name="Ferreira P."/>
            <person name="Barriuso J."/>
            <person name="Kellner H."/>
            <person name="Castanera R."/>
            <person name="Alfaro M."/>
            <person name="Ramirez L."/>
            <person name="Pisabarro A.G."/>
            <person name="Kuo A."/>
            <person name="Tritt A."/>
            <person name="Lipzen A."/>
            <person name="He G."/>
            <person name="Yan M."/>
            <person name="Ng V."/>
            <person name="Cullen D."/>
            <person name="Martin F."/>
            <person name="Rosso M.-N."/>
            <person name="Henrissat B."/>
            <person name="Hibbett D."/>
            <person name="Martinez A.T."/>
            <person name="Grigoriev I.V."/>
        </authorList>
    </citation>
    <scope>NUCLEOTIDE SEQUENCE</scope>
    <source>
        <strain evidence="8">CBS 506.95</strain>
    </source>
</reference>
<dbReference type="Pfam" id="PF08170">
    <property type="entry name" value="POPLD"/>
    <property type="match status" value="1"/>
</dbReference>
<dbReference type="InterPro" id="IPR012590">
    <property type="entry name" value="POPLD_dom"/>
</dbReference>
<feature type="compositionally biased region" description="Low complexity" evidence="4">
    <location>
        <begin position="34"/>
        <end position="46"/>
    </location>
</feature>
<feature type="compositionally biased region" description="Basic and acidic residues" evidence="4">
    <location>
        <begin position="1"/>
        <end position="16"/>
    </location>
</feature>
<feature type="domain" description="POPLD" evidence="6">
    <location>
        <begin position="513"/>
        <end position="604"/>
    </location>
</feature>
<keyword evidence="9" id="KW-1185">Reference proteome</keyword>
<dbReference type="GO" id="GO:0000172">
    <property type="term" value="C:ribonuclease MRP complex"/>
    <property type="evidence" value="ECO:0007669"/>
    <property type="project" value="InterPro"/>
</dbReference>
<dbReference type="InterPro" id="IPR009723">
    <property type="entry name" value="Pop1_N"/>
</dbReference>
<proteinExistence type="predicted"/>
<keyword evidence="2" id="KW-0819">tRNA processing</keyword>
<dbReference type="GO" id="GO:0005655">
    <property type="term" value="C:nucleolar ribonuclease P complex"/>
    <property type="evidence" value="ECO:0007669"/>
    <property type="project" value="InterPro"/>
</dbReference>
<dbReference type="OrthoDB" id="442863at2759"/>
<accession>A0A9P6EEG4</accession>
<comment type="caution">
    <text evidence="8">The sequence shown here is derived from an EMBL/GenBank/DDBJ whole genome shotgun (WGS) entry which is preliminary data.</text>
</comment>
<feature type="domain" description="POP1 C-terminal" evidence="7">
    <location>
        <begin position="761"/>
        <end position="804"/>
    </location>
</feature>
<dbReference type="Proteomes" id="UP000807306">
    <property type="component" value="Unassembled WGS sequence"/>
</dbReference>
<feature type="domain" description="Pop1 N-terminal" evidence="5">
    <location>
        <begin position="137"/>
        <end position="213"/>
    </location>
</feature>
<evidence type="ECO:0000259" key="6">
    <source>
        <dbReference type="Pfam" id="PF08170"/>
    </source>
</evidence>
<keyword evidence="3" id="KW-0539">Nucleus</keyword>
<sequence>MAPKRRNGESDEVSGRERKKVKIAAARTIAVQNTTSSGGTKASSSAPQPVAGPSKIPSIIDVEKFVDARAFEITAMHAAMKNACASSTHRVWQTLPRHLRRRAASHDVRRVPERLRDRAQAEMDVVRKKALDRSMPKRGKANRPLATESFLKRQRDKTWLETHIWHAKRMHMENMWGYRLAVQPTEKAYRPSHRATIHDAILHDASYYALTEVIGPELLLKSMLDRACDPLKARPSSQRYTPGARILNTHIYKLGSYPLGLISPATVMWKPVPLPTVPTEPTKAIILNQGKGDEKEKAPIKRSSSTDPFRMRSAWVRVHPSAYEEVLKILQQAASQTLVDHQQRNANSEELNLDLIDLRGHVNIYEIMGPKSCQVLKGVLKPVSSDKRADFKDFWNSLGDLQSSASLARGMIIGFKVNDPRLSFPPKNAKPRKQLPSQKLTFPSAQLAESELWEEGARRNLATPTFSKKQLDDRRSKNIIPGGSLQNLRQDDRIPVMLIQRSLEAQGSQAIHGWTFIVPAGWSMTFWSSLVYTGTRVGGQRERQTQAYEAGTIYFPRDYPVTPSYEEWATRRESEEKGKWEKKPPAKRVNFKILCTEHPWKANWLGVLGIGNAKTAHQDESFTTAQREPLSMQDATTSNPSQVVEPWLLQGPETPKIVSNLSSAFNKSGMLVSELNRLLHKKGLDPLTKEINSEVLLQGALVNIRVEMCSRGTPEDLAMVYRLDDIVVKQWQKVLRLKQPGGPSDEDTPEETTLANEVPPRHSIIGYVTTGHFSLSRGHGYGIGAIPLTRLLEVEHQRQRYVFLFDTLRNTQFDTSKTASKRNHEIENHSWNKENRWNAVQGSVCRNHTC</sequence>
<dbReference type="PANTHER" id="PTHR22731:SF3">
    <property type="entry name" value="RIBONUCLEASES P_MRP PROTEIN SUBUNIT POP1"/>
    <property type="match status" value="1"/>
</dbReference>
<gene>
    <name evidence="8" type="ORF">CPB83DRAFT_855960</name>
</gene>
<dbReference type="InterPro" id="IPR055079">
    <property type="entry name" value="POP1_C"/>
</dbReference>
<organism evidence="8 9">
    <name type="scientific">Crepidotus variabilis</name>
    <dbReference type="NCBI Taxonomy" id="179855"/>
    <lineage>
        <taxon>Eukaryota</taxon>
        <taxon>Fungi</taxon>
        <taxon>Dikarya</taxon>
        <taxon>Basidiomycota</taxon>
        <taxon>Agaricomycotina</taxon>
        <taxon>Agaricomycetes</taxon>
        <taxon>Agaricomycetidae</taxon>
        <taxon>Agaricales</taxon>
        <taxon>Agaricineae</taxon>
        <taxon>Crepidotaceae</taxon>
        <taxon>Crepidotus</taxon>
    </lineage>
</organism>
<feature type="domain" description="Pop1 N-terminal" evidence="5">
    <location>
        <begin position="65"/>
        <end position="131"/>
    </location>
</feature>
<evidence type="ECO:0000259" key="7">
    <source>
        <dbReference type="Pfam" id="PF22770"/>
    </source>
</evidence>
<protein>
    <submittedName>
        <fullName evidence="8">POP1-domain-containing protein</fullName>
    </submittedName>
</protein>